<dbReference type="Pfam" id="PF00392">
    <property type="entry name" value="GntR"/>
    <property type="match status" value="1"/>
</dbReference>
<dbReference type="SMART" id="SM00895">
    <property type="entry name" value="FCD"/>
    <property type="match status" value="1"/>
</dbReference>
<dbReference type="Gene3D" id="1.20.120.530">
    <property type="entry name" value="GntR ligand-binding domain-like"/>
    <property type="match status" value="1"/>
</dbReference>
<dbReference type="EMBL" id="CAFAAY010000003">
    <property type="protein sequence ID" value="CAB4806341.1"/>
    <property type="molecule type" value="Genomic_DNA"/>
</dbReference>
<gene>
    <name evidence="5" type="ORF">UFOPK3124_00091</name>
</gene>
<dbReference type="GO" id="GO:0003700">
    <property type="term" value="F:DNA-binding transcription factor activity"/>
    <property type="evidence" value="ECO:0007669"/>
    <property type="project" value="InterPro"/>
</dbReference>
<accession>A0A6J6YA10</accession>
<dbReference type="CDD" id="cd07377">
    <property type="entry name" value="WHTH_GntR"/>
    <property type="match status" value="1"/>
</dbReference>
<dbReference type="AlphaFoldDB" id="A0A6J6YA10"/>
<dbReference type="InterPro" id="IPR000524">
    <property type="entry name" value="Tscrpt_reg_HTH_GntR"/>
</dbReference>
<feature type="domain" description="HTH gntR-type" evidence="4">
    <location>
        <begin position="13"/>
        <end position="80"/>
    </location>
</feature>
<dbReference type="PANTHER" id="PTHR43537">
    <property type="entry name" value="TRANSCRIPTIONAL REGULATOR, GNTR FAMILY"/>
    <property type="match status" value="1"/>
</dbReference>
<dbReference type="SMART" id="SM00345">
    <property type="entry name" value="HTH_GNTR"/>
    <property type="match status" value="1"/>
</dbReference>
<dbReference type="InterPro" id="IPR008920">
    <property type="entry name" value="TF_FadR/GntR_C"/>
</dbReference>
<dbReference type="InterPro" id="IPR036390">
    <property type="entry name" value="WH_DNA-bd_sf"/>
</dbReference>
<keyword evidence="3" id="KW-0804">Transcription</keyword>
<keyword evidence="2" id="KW-0238">DNA-binding</keyword>
<evidence type="ECO:0000256" key="3">
    <source>
        <dbReference type="ARBA" id="ARBA00023163"/>
    </source>
</evidence>
<dbReference type="InterPro" id="IPR011711">
    <property type="entry name" value="GntR_C"/>
</dbReference>
<protein>
    <submittedName>
        <fullName evidence="5">Unannotated protein</fullName>
    </submittedName>
</protein>
<name>A0A6J6YA10_9ZZZZ</name>
<dbReference type="SUPFAM" id="SSF48008">
    <property type="entry name" value="GntR ligand-binding domain-like"/>
    <property type="match status" value="1"/>
</dbReference>
<evidence type="ECO:0000256" key="1">
    <source>
        <dbReference type="ARBA" id="ARBA00023015"/>
    </source>
</evidence>
<dbReference type="Pfam" id="PF07729">
    <property type="entry name" value="FCD"/>
    <property type="match status" value="1"/>
</dbReference>
<dbReference type="PANTHER" id="PTHR43537:SF5">
    <property type="entry name" value="UXU OPERON TRANSCRIPTIONAL REGULATOR"/>
    <property type="match status" value="1"/>
</dbReference>
<dbReference type="GO" id="GO:0003677">
    <property type="term" value="F:DNA binding"/>
    <property type="evidence" value="ECO:0007669"/>
    <property type="project" value="UniProtKB-KW"/>
</dbReference>
<dbReference type="SUPFAM" id="SSF46785">
    <property type="entry name" value="Winged helix' DNA-binding domain"/>
    <property type="match status" value="1"/>
</dbReference>
<evidence type="ECO:0000259" key="4">
    <source>
        <dbReference type="PROSITE" id="PS50949"/>
    </source>
</evidence>
<dbReference type="InterPro" id="IPR036388">
    <property type="entry name" value="WH-like_DNA-bd_sf"/>
</dbReference>
<dbReference type="Gene3D" id="1.10.10.10">
    <property type="entry name" value="Winged helix-like DNA-binding domain superfamily/Winged helix DNA-binding domain"/>
    <property type="match status" value="1"/>
</dbReference>
<organism evidence="5">
    <name type="scientific">freshwater metagenome</name>
    <dbReference type="NCBI Taxonomy" id="449393"/>
    <lineage>
        <taxon>unclassified sequences</taxon>
        <taxon>metagenomes</taxon>
        <taxon>ecological metagenomes</taxon>
    </lineage>
</organism>
<evidence type="ECO:0000256" key="2">
    <source>
        <dbReference type="ARBA" id="ARBA00023125"/>
    </source>
</evidence>
<proteinExistence type="predicted"/>
<evidence type="ECO:0000313" key="5">
    <source>
        <dbReference type="EMBL" id="CAB4806341.1"/>
    </source>
</evidence>
<dbReference type="PROSITE" id="PS50949">
    <property type="entry name" value="HTH_GNTR"/>
    <property type="match status" value="1"/>
</dbReference>
<keyword evidence="1" id="KW-0805">Transcription regulation</keyword>
<sequence>MRNAPSLVPISQTGTVDQITQQIRDRIISGSYVAGTQLRETLLAQQLKTSRGPVREALQRLLQEGLLESVRHRGVFVKKLTEADVNDVLLARKTIEKSVAENLLSHPKDEVFVELEQIVEKMRQVAMVRGWSDLADLDMEFHQVLVNSRQSPRLSNIYATLKVETRISMNLLDDAYPDRSEVADEHQLLIDALRGGDLSELTRAIDYHMDHAARMRKSSGSSGNKLSK</sequence>
<reference evidence="5" key="1">
    <citation type="submission" date="2020-05" db="EMBL/GenBank/DDBJ databases">
        <authorList>
            <person name="Chiriac C."/>
            <person name="Salcher M."/>
            <person name="Ghai R."/>
            <person name="Kavagutti S V."/>
        </authorList>
    </citation>
    <scope>NUCLEOTIDE SEQUENCE</scope>
</reference>